<evidence type="ECO:0000313" key="4">
    <source>
        <dbReference type="EMBL" id="MSR93833.1"/>
    </source>
</evidence>
<organism evidence="4 5">
    <name type="scientific">Suipraeoptans intestinalis</name>
    <dbReference type="NCBI Taxonomy" id="2606628"/>
    <lineage>
        <taxon>Bacteria</taxon>
        <taxon>Bacillati</taxon>
        <taxon>Bacillota</taxon>
        <taxon>Clostridia</taxon>
        <taxon>Lachnospirales</taxon>
        <taxon>Lachnospiraceae</taxon>
        <taxon>Suipraeoptans</taxon>
    </lineage>
</organism>
<evidence type="ECO:0000256" key="3">
    <source>
        <dbReference type="SAM" id="Phobius"/>
    </source>
</evidence>
<keyword evidence="3" id="KW-0472">Membrane</keyword>
<dbReference type="InterPro" id="IPR005754">
    <property type="entry name" value="Sortase"/>
</dbReference>
<dbReference type="InterPro" id="IPR042002">
    <property type="entry name" value="Sortase_C"/>
</dbReference>
<evidence type="ECO:0000313" key="5">
    <source>
        <dbReference type="Proteomes" id="UP000434409"/>
    </source>
</evidence>
<dbReference type="GO" id="GO:0016787">
    <property type="term" value="F:hydrolase activity"/>
    <property type="evidence" value="ECO:0007669"/>
    <property type="project" value="UniProtKB-KW"/>
</dbReference>
<reference evidence="4 5" key="1">
    <citation type="submission" date="2019-08" db="EMBL/GenBank/DDBJ databases">
        <title>In-depth cultivation of the pig gut microbiome towards novel bacterial diversity and tailored functional studies.</title>
        <authorList>
            <person name="Wylensek D."/>
            <person name="Hitch T.C.A."/>
            <person name="Clavel T."/>
        </authorList>
    </citation>
    <scope>NUCLEOTIDE SEQUENCE [LARGE SCALE GENOMIC DNA]</scope>
    <source>
        <strain evidence="4 5">68-1-5</strain>
    </source>
</reference>
<dbReference type="AlphaFoldDB" id="A0A6N7USC9"/>
<name>A0A6N7USC9_9FIRM</name>
<dbReference type="Proteomes" id="UP000434409">
    <property type="component" value="Unassembled WGS sequence"/>
</dbReference>
<evidence type="ECO:0000256" key="2">
    <source>
        <dbReference type="PIRSR" id="PIRSR605754-1"/>
    </source>
</evidence>
<keyword evidence="3" id="KW-1133">Transmembrane helix</keyword>
<dbReference type="CDD" id="cd05827">
    <property type="entry name" value="Sortase_C"/>
    <property type="match status" value="1"/>
</dbReference>
<dbReference type="InterPro" id="IPR023365">
    <property type="entry name" value="Sortase_dom-sf"/>
</dbReference>
<keyword evidence="1" id="KW-0378">Hydrolase</keyword>
<accession>A0A6N7USC9</accession>
<evidence type="ECO:0000256" key="1">
    <source>
        <dbReference type="ARBA" id="ARBA00022801"/>
    </source>
</evidence>
<comment type="caution">
    <text evidence="4">The sequence shown here is derived from an EMBL/GenBank/DDBJ whole genome shotgun (WGS) entry which is preliminary data.</text>
</comment>
<feature type="active site" description="Acyl-thioester intermediate" evidence="2">
    <location>
        <position position="225"/>
    </location>
</feature>
<keyword evidence="3" id="KW-0812">Transmembrane</keyword>
<sequence>MKKRKDDPGGKRKRFGVVEAGILLLFLVGLGILTYPVISDQWNRYRNSRLIDTYSRKIEAQPRRVLEDSWQEAVEYNRQHKQNVVYDVFEKDTEEYIKSHPYDELLDPLKNGVMGYLVIPKINLRLAIYHGTGKEALDQGCGHIRGTSLPVGGKGSHTVLSAHRGLPSAKLFTDLDQMKKKDVFYIHTLDRVLAYQVDQIQVVLPEETEALKLQEKEDRATLLTCTPYSINTHRLLVQGHRIPYKEPEKEEALSILHDRKLFLLAGGLGVFLLLAAGLGKRKKHRDSRKETGS</sequence>
<dbReference type="EMBL" id="VULY01000018">
    <property type="protein sequence ID" value="MSR93833.1"/>
    <property type="molecule type" value="Genomic_DNA"/>
</dbReference>
<protein>
    <submittedName>
        <fullName evidence="4">Class C sortase</fullName>
    </submittedName>
</protein>
<feature type="transmembrane region" description="Helical" evidence="3">
    <location>
        <begin position="20"/>
        <end position="38"/>
    </location>
</feature>
<feature type="transmembrane region" description="Helical" evidence="3">
    <location>
        <begin position="261"/>
        <end position="279"/>
    </location>
</feature>
<dbReference type="Pfam" id="PF04203">
    <property type="entry name" value="Sortase"/>
    <property type="match status" value="1"/>
</dbReference>
<proteinExistence type="predicted"/>
<feature type="active site" description="Proton donor/acceptor" evidence="2">
    <location>
        <position position="163"/>
    </location>
</feature>
<keyword evidence="5" id="KW-1185">Reference proteome</keyword>
<dbReference type="SUPFAM" id="SSF63817">
    <property type="entry name" value="Sortase"/>
    <property type="match status" value="1"/>
</dbReference>
<dbReference type="Gene3D" id="2.40.260.10">
    <property type="entry name" value="Sortase"/>
    <property type="match status" value="1"/>
</dbReference>
<dbReference type="NCBIfam" id="NF033745">
    <property type="entry name" value="class_C_sortase"/>
    <property type="match status" value="1"/>
</dbReference>
<gene>
    <name evidence="4" type="ORF">FYJ34_06035</name>
</gene>
<dbReference type="NCBIfam" id="TIGR01076">
    <property type="entry name" value="sortase_fam"/>
    <property type="match status" value="1"/>
</dbReference>